<reference evidence="13" key="1">
    <citation type="submission" date="2014-11" db="EMBL/GenBank/DDBJ databases">
        <authorList>
            <person name="Hornung B.V."/>
        </authorList>
    </citation>
    <scope>NUCLEOTIDE SEQUENCE</scope>
    <source>
        <strain evidence="13">INE</strain>
    </source>
</reference>
<evidence type="ECO:0000256" key="8">
    <source>
        <dbReference type="ARBA" id="ARBA00023136"/>
    </source>
</evidence>
<evidence type="ECO:0000256" key="2">
    <source>
        <dbReference type="ARBA" id="ARBA00007069"/>
    </source>
</evidence>
<dbReference type="Proteomes" id="UP001071230">
    <property type="component" value="Unassembled WGS sequence"/>
</dbReference>
<gene>
    <name evidence="12" type="ORF">DEACI_0083</name>
    <name evidence="13" type="ORF">DEACI_1185</name>
</gene>
<dbReference type="GO" id="GO:0015098">
    <property type="term" value="F:molybdate ion transmembrane transporter activity"/>
    <property type="evidence" value="ECO:0007669"/>
    <property type="project" value="UniProtKB-UniRule"/>
</dbReference>
<comment type="function">
    <text evidence="10">Part of the binding-protein-dependent transport system for molybdenum; probably responsible for the translocation of the substrate across the membrane.</text>
</comment>
<dbReference type="GO" id="GO:0005886">
    <property type="term" value="C:plasma membrane"/>
    <property type="evidence" value="ECO:0007669"/>
    <property type="project" value="UniProtKB-SubCell"/>
</dbReference>
<dbReference type="KEGG" id="aacx:DEACI_0083"/>
<evidence type="ECO:0000256" key="10">
    <source>
        <dbReference type="RuleBase" id="RU365097"/>
    </source>
</evidence>
<dbReference type="SUPFAM" id="SSF161098">
    <property type="entry name" value="MetI-like"/>
    <property type="match status" value="1"/>
</dbReference>
<dbReference type="InterPro" id="IPR000515">
    <property type="entry name" value="MetI-like"/>
</dbReference>
<dbReference type="Proteomes" id="UP000836597">
    <property type="component" value="Chromosome"/>
</dbReference>
<keyword evidence="6 9" id="KW-0812">Transmembrane</keyword>
<feature type="transmembrane region" description="Helical" evidence="9">
    <location>
        <begin position="12"/>
        <end position="34"/>
    </location>
</feature>
<feature type="transmembrane region" description="Helical" evidence="9">
    <location>
        <begin position="133"/>
        <end position="155"/>
    </location>
</feature>
<evidence type="ECO:0000256" key="9">
    <source>
        <dbReference type="RuleBase" id="RU363032"/>
    </source>
</evidence>
<protein>
    <recommendedName>
        <fullName evidence="10">Molybdenum transport system permease</fullName>
    </recommendedName>
</protein>
<dbReference type="RefSeq" id="WP_240983265.1">
    <property type="nucleotide sequence ID" value="NZ_CDGJ01000033.1"/>
</dbReference>
<proteinExistence type="inferred from homology"/>
<dbReference type="InterPro" id="IPR035906">
    <property type="entry name" value="MetI-like_sf"/>
</dbReference>
<dbReference type="AlphaFoldDB" id="A0A8S0WVA9"/>
<accession>A0A8S0WVA9</accession>
<dbReference type="PANTHER" id="PTHR30183:SF3">
    <property type="entry name" value="MOLYBDENUM TRANSPORT SYSTEM PERMEASE PROTEIN MODB"/>
    <property type="match status" value="1"/>
</dbReference>
<keyword evidence="3 9" id="KW-0813">Transport</keyword>
<keyword evidence="4 10" id="KW-1003">Cell membrane</keyword>
<dbReference type="PANTHER" id="PTHR30183">
    <property type="entry name" value="MOLYBDENUM TRANSPORT SYSTEM PERMEASE PROTEIN MODB"/>
    <property type="match status" value="1"/>
</dbReference>
<feature type="domain" description="ABC transmembrane type-1" evidence="11">
    <location>
        <begin position="8"/>
        <end position="212"/>
    </location>
</feature>
<dbReference type="InterPro" id="IPR011867">
    <property type="entry name" value="ModB_ABC"/>
</dbReference>
<keyword evidence="8 9" id="KW-0472">Membrane</keyword>
<keyword evidence="14" id="KW-1185">Reference proteome</keyword>
<evidence type="ECO:0000256" key="4">
    <source>
        <dbReference type="ARBA" id="ARBA00022475"/>
    </source>
</evidence>
<evidence type="ECO:0000256" key="7">
    <source>
        <dbReference type="ARBA" id="ARBA00022989"/>
    </source>
</evidence>
<feature type="transmembrane region" description="Helical" evidence="9">
    <location>
        <begin position="80"/>
        <end position="105"/>
    </location>
</feature>
<evidence type="ECO:0000259" key="11">
    <source>
        <dbReference type="PROSITE" id="PS50928"/>
    </source>
</evidence>
<organism evidence="12">
    <name type="scientific">Acididesulfobacillus acetoxydans</name>
    <dbReference type="NCBI Taxonomy" id="1561005"/>
    <lineage>
        <taxon>Bacteria</taxon>
        <taxon>Bacillati</taxon>
        <taxon>Bacillota</taxon>
        <taxon>Clostridia</taxon>
        <taxon>Eubacteriales</taxon>
        <taxon>Peptococcaceae</taxon>
        <taxon>Acididesulfobacillus</taxon>
    </lineage>
</organism>
<dbReference type="EMBL" id="LR746496">
    <property type="protein sequence ID" value="CAA7599461.1"/>
    <property type="molecule type" value="Genomic_DNA"/>
</dbReference>
<dbReference type="NCBIfam" id="TIGR02141">
    <property type="entry name" value="modB_ABC"/>
    <property type="match status" value="1"/>
</dbReference>
<keyword evidence="7 9" id="KW-1133">Transmembrane helix</keyword>
<dbReference type="PROSITE" id="PS50928">
    <property type="entry name" value="ABC_TM1"/>
    <property type="match status" value="1"/>
</dbReference>
<evidence type="ECO:0000313" key="13">
    <source>
        <dbReference type="EMBL" id="CEJ06734.1"/>
    </source>
</evidence>
<comment type="similarity">
    <text evidence="2 10">Belongs to the binding-protein-dependent transport system permease family. CysTW subfamily.</text>
</comment>
<keyword evidence="5 10" id="KW-0500">Molybdenum</keyword>
<evidence type="ECO:0000256" key="1">
    <source>
        <dbReference type="ARBA" id="ARBA00004651"/>
    </source>
</evidence>
<comment type="subcellular location">
    <subcellularLocation>
        <location evidence="1 9">Cell membrane</location>
        <topology evidence="1 9">Multi-pass membrane protein</topology>
    </subcellularLocation>
</comment>
<feature type="transmembrane region" description="Helical" evidence="9">
    <location>
        <begin position="196"/>
        <end position="215"/>
    </location>
</feature>
<evidence type="ECO:0000313" key="12">
    <source>
        <dbReference type="EMBL" id="CAA7599461.1"/>
    </source>
</evidence>
<name>A0A8S0WVA9_9FIRM</name>
<dbReference type="CDD" id="cd06261">
    <property type="entry name" value="TM_PBP2"/>
    <property type="match status" value="1"/>
</dbReference>
<dbReference type="Pfam" id="PF00528">
    <property type="entry name" value="BPD_transp_1"/>
    <property type="match status" value="1"/>
</dbReference>
<evidence type="ECO:0000256" key="6">
    <source>
        <dbReference type="ARBA" id="ARBA00022692"/>
    </source>
</evidence>
<evidence type="ECO:0000256" key="3">
    <source>
        <dbReference type="ARBA" id="ARBA00022448"/>
    </source>
</evidence>
<feature type="transmembrane region" description="Helical" evidence="9">
    <location>
        <begin position="46"/>
        <end position="68"/>
    </location>
</feature>
<dbReference type="Gene3D" id="1.10.3720.10">
    <property type="entry name" value="MetI-like"/>
    <property type="match status" value="1"/>
</dbReference>
<reference evidence="12" key="2">
    <citation type="submission" date="2020-01" db="EMBL/GenBank/DDBJ databases">
        <authorList>
            <person name="Hornung B."/>
        </authorList>
    </citation>
    <scope>NUCLEOTIDE SEQUENCE</scope>
    <source>
        <strain evidence="12">PacBioINE</strain>
    </source>
</reference>
<sequence>MQFDYVPVILSLKVAVAAVVLVVIGCLPIAALMAKYEFWGKGLAESALTLPLVLPPSVVGFMLLYLFGKNGWPGMFLEHFFHYQVVFTLSGAVIASAVVSFPLMYQSLKAALESVDPNLEKAARTLGAGELRIFFTVTLPLAWNGFIAGLVLAFARSLGEFGATLMIAGNIPGKTQTMPLAIFFDVYAGEGKQANILVLIMTVFSFLVIYALNLWRKKGKRGGNGGAVR</sequence>
<evidence type="ECO:0000313" key="14">
    <source>
        <dbReference type="Proteomes" id="UP001071230"/>
    </source>
</evidence>
<evidence type="ECO:0000256" key="5">
    <source>
        <dbReference type="ARBA" id="ARBA00022505"/>
    </source>
</evidence>
<dbReference type="EMBL" id="CDGJ01000033">
    <property type="protein sequence ID" value="CEJ06734.1"/>
    <property type="molecule type" value="Genomic_DNA"/>
</dbReference>